<feature type="non-terminal residue" evidence="2">
    <location>
        <position position="23"/>
    </location>
</feature>
<reference evidence="2" key="1">
    <citation type="journal article" date="2015" name="Nature">
        <title>Complex archaea that bridge the gap between prokaryotes and eukaryotes.</title>
        <authorList>
            <person name="Spang A."/>
            <person name="Saw J.H."/>
            <person name="Jorgensen S.L."/>
            <person name="Zaremba-Niedzwiedzka K."/>
            <person name="Martijn J."/>
            <person name="Lind A.E."/>
            <person name="van Eijk R."/>
            <person name="Schleper C."/>
            <person name="Guy L."/>
            <person name="Ettema T.J."/>
        </authorList>
    </citation>
    <scope>NUCLEOTIDE SEQUENCE</scope>
</reference>
<accession>A0A0F9I9D1</accession>
<sequence length="23" mass="2575">MKIAATGPTSRPEALPRSMKEFR</sequence>
<dbReference type="AlphaFoldDB" id="A0A0F9I9D1"/>
<gene>
    <name evidence="2" type="ORF">LCGC14_1904950</name>
</gene>
<feature type="region of interest" description="Disordered" evidence="1">
    <location>
        <begin position="1"/>
        <end position="23"/>
    </location>
</feature>
<evidence type="ECO:0000313" key="2">
    <source>
        <dbReference type="EMBL" id="KKL90410.1"/>
    </source>
</evidence>
<name>A0A0F9I9D1_9ZZZZ</name>
<protein>
    <submittedName>
        <fullName evidence="2">Uncharacterized protein</fullName>
    </submittedName>
</protein>
<dbReference type="EMBL" id="LAZR01020014">
    <property type="protein sequence ID" value="KKL90410.1"/>
    <property type="molecule type" value="Genomic_DNA"/>
</dbReference>
<organism evidence="2">
    <name type="scientific">marine sediment metagenome</name>
    <dbReference type="NCBI Taxonomy" id="412755"/>
    <lineage>
        <taxon>unclassified sequences</taxon>
        <taxon>metagenomes</taxon>
        <taxon>ecological metagenomes</taxon>
    </lineage>
</organism>
<proteinExistence type="predicted"/>
<evidence type="ECO:0000256" key="1">
    <source>
        <dbReference type="SAM" id="MobiDB-lite"/>
    </source>
</evidence>
<comment type="caution">
    <text evidence="2">The sequence shown here is derived from an EMBL/GenBank/DDBJ whole genome shotgun (WGS) entry which is preliminary data.</text>
</comment>